<evidence type="ECO:0000313" key="3">
    <source>
        <dbReference type="EMBL" id="CEM11215.1"/>
    </source>
</evidence>
<dbReference type="OrthoDB" id="4110at2759"/>
<dbReference type="Proteomes" id="UP000041254">
    <property type="component" value="Unassembled WGS sequence"/>
</dbReference>
<dbReference type="VEuPathDB" id="CryptoDB:Vbra_4400"/>
<evidence type="ECO:0008006" key="5">
    <source>
        <dbReference type="Google" id="ProtNLM"/>
    </source>
</evidence>
<dbReference type="STRING" id="1169540.A0A0G4FE22"/>
<dbReference type="CDD" id="cd00761">
    <property type="entry name" value="Glyco_tranf_GTA_type"/>
    <property type="match status" value="1"/>
</dbReference>
<feature type="region of interest" description="Disordered" evidence="1">
    <location>
        <begin position="283"/>
        <end position="302"/>
    </location>
</feature>
<evidence type="ECO:0000256" key="1">
    <source>
        <dbReference type="SAM" id="MobiDB-lite"/>
    </source>
</evidence>
<feature type="chain" id="PRO_5005188487" description="Glycosyltransferase 2-like domain-containing protein" evidence="2">
    <location>
        <begin position="21"/>
        <end position="472"/>
    </location>
</feature>
<dbReference type="AlphaFoldDB" id="A0A0G4FE22"/>
<sequence>MERVGLFFCILTVFLPFLSALDSHFSPRDELRQLYPPFYTRGNHSSSELLASALGKTTTGAEEAVRWLTSGNASSPLAIGTFASFLLHALHALAEPDNGDSARRVLRAIDLMRSGLPLEALLTSEWPIFSILVHFRSVVDAAGLESDAICESNGAWSYPWDVLIEGLESLIAMARREGITIAVASHVQIIKMGFHLSMASSSKTLGDMSSCPLGFMAALTLWLLTAAFVSPMLDLPDILQTYKYGTFGHIGALWNHLRIEQLISKRWRVLELLELVSSQSLEREDRERKTRRQQAMSPKRANHSSEVIPRRGLFISVLTYNRPHSLVRLLESLSRSHYLGHRVDLLISVDLNRDGLVHSETLRAAKSYEWPHGKLTVRLRERHYGLAEQWIHAIPEDRLKQDNGTVLLILEDDIEVSPFFFKWLLKAHAAYGTREDVSGFTLQRAIFRGDQRRYHGKHWRGSDSFDGTLRFG</sequence>
<name>A0A0G4FE22_VITBC</name>
<dbReference type="InParanoid" id="A0A0G4FE22"/>
<keyword evidence="4" id="KW-1185">Reference proteome</keyword>
<proteinExistence type="predicted"/>
<evidence type="ECO:0000256" key="2">
    <source>
        <dbReference type="SAM" id="SignalP"/>
    </source>
</evidence>
<organism evidence="3 4">
    <name type="scientific">Vitrella brassicaformis (strain CCMP3155)</name>
    <dbReference type="NCBI Taxonomy" id="1169540"/>
    <lineage>
        <taxon>Eukaryota</taxon>
        <taxon>Sar</taxon>
        <taxon>Alveolata</taxon>
        <taxon>Colpodellida</taxon>
        <taxon>Vitrellaceae</taxon>
        <taxon>Vitrella</taxon>
    </lineage>
</organism>
<feature type="signal peptide" evidence="2">
    <location>
        <begin position="1"/>
        <end position="20"/>
    </location>
</feature>
<dbReference type="PANTHER" id="PTHR33604">
    <property type="entry name" value="OSJNBA0004B13.7 PROTEIN"/>
    <property type="match status" value="1"/>
</dbReference>
<protein>
    <recommendedName>
        <fullName evidence="5">Glycosyltransferase 2-like domain-containing protein</fullName>
    </recommendedName>
</protein>
<keyword evidence="2" id="KW-0732">Signal</keyword>
<dbReference type="PANTHER" id="PTHR33604:SF3">
    <property type="entry name" value="OSJNBA0004B13.7 PROTEIN"/>
    <property type="match status" value="1"/>
</dbReference>
<reference evidence="3 4" key="1">
    <citation type="submission" date="2014-11" db="EMBL/GenBank/DDBJ databases">
        <authorList>
            <person name="Zhu J."/>
            <person name="Qi W."/>
            <person name="Song R."/>
        </authorList>
    </citation>
    <scope>NUCLEOTIDE SEQUENCE [LARGE SCALE GENOMIC DNA]</scope>
</reference>
<gene>
    <name evidence="3" type="ORF">Vbra_4400</name>
</gene>
<dbReference type="InterPro" id="IPR029044">
    <property type="entry name" value="Nucleotide-diphossugar_trans"/>
</dbReference>
<accession>A0A0G4FE22</accession>
<dbReference type="EMBL" id="CDMY01000411">
    <property type="protein sequence ID" value="CEM11215.1"/>
    <property type="molecule type" value="Genomic_DNA"/>
</dbReference>
<dbReference type="PhylomeDB" id="A0A0G4FE22"/>
<dbReference type="SUPFAM" id="SSF53448">
    <property type="entry name" value="Nucleotide-diphospho-sugar transferases"/>
    <property type="match status" value="1"/>
</dbReference>
<evidence type="ECO:0000313" key="4">
    <source>
        <dbReference type="Proteomes" id="UP000041254"/>
    </source>
</evidence>
<dbReference type="Gene3D" id="3.90.550.10">
    <property type="entry name" value="Spore Coat Polysaccharide Biosynthesis Protein SpsA, Chain A"/>
    <property type="match status" value="1"/>
</dbReference>